<dbReference type="InterPro" id="IPR020097">
    <property type="entry name" value="PsdUridine_synth_TruA_a/b_dom"/>
</dbReference>
<evidence type="ECO:0000259" key="17">
    <source>
        <dbReference type="Pfam" id="PF01416"/>
    </source>
</evidence>
<sequence>MDLAFQLRLFLYGNRNSTKNERDEYTMKPLSLYKCRRYLSDYLSDTTRLRKRRVGILLGYVGTGYYGMQYNTPMFPTIESTLFDTLVSVGCISKDNSVDFHKNGFMRACRTDKGVHAMVNVISVKMSKYDEPHIKDMINKLLVPKGIRVWDIKMVNKRFNCRRAVSSRWYEYLLPTYVLKEPRKDVLMNEGVTSIDLVYYNEDCYSVPDLRIGKLESVLNHYLGTKRFHNFTTGKETMDSSCMRYVKNITISPPFRKDDNKTEWVSLKIQGQSFMLHQIRKMIWLATLIARSNLQIEYVDKFLQDSRIYIPNAPATGLLLNYPEFAAYNEKLKRLGYETIETNKYRKELQEFKDKFIYKRIFQQETETPYPFILFAKSQEEWLQTITHTKV</sequence>
<comment type="catalytic activity">
    <reaction evidence="1">
        <text>a uridine in mRNA = a pseudouridine in mRNA</text>
        <dbReference type="Rhea" id="RHEA:56644"/>
        <dbReference type="Rhea" id="RHEA-COMP:14658"/>
        <dbReference type="Rhea" id="RHEA-COMP:14659"/>
        <dbReference type="ChEBI" id="CHEBI:65314"/>
        <dbReference type="ChEBI" id="CHEBI:65315"/>
    </reaction>
</comment>
<dbReference type="InterPro" id="IPR020095">
    <property type="entry name" value="PsdUridine_synth_TruA_C"/>
</dbReference>
<evidence type="ECO:0000256" key="8">
    <source>
        <dbReference type="ARBA" id="ARBA00023235"/>
    </source>
</evidence>
<dbReference type="InParanoid" id="G0VEK2"/>
<dbReference type="InterPro" id="IPR020103">
    <property type="entry name" value="PsdUridine_synth_cat_dom_sf"/>
</dbReference>
<evidence type="ECO:0000256" key="12">
    <source>
        <dbReference type="ARBA" id="ARBA00073968"/>
    </source>
</evidence>
<dbReference type="GO" id="GO:0006397">
    <property type="term" value="P:mRNA processing"/>
    <property type="evidence" value="ECO:0007669"/>
    <property type="project" value="UniProtKB-KW"/>
</dbReference>
<evidence type="ECO:0000256" key="13">
    <source>
        <dbReference type="ARBA" id="ARBA00079072"/>
    </source>
</evidence>
<dbReference type="InterPro" id="IPR001406">
    <property type="entry name" value="PsdUridine_synth_TruA"/>
</dbReference>
<evidence type="ECO:0000256" key="11">
    <source>
        <dbReference type="ARBA" id="ARBA00053072"/>
    </source>
</evidence>
<feature type="active site" description="Nucleophile" evidence="15">
    <location>
        <position position="112"/>
    </location>
</feature>
<evidence type="ECO:0000313" key="18">
    <source>
        <dbReference type="EMBL" id="CCC69993.1"/>
    </source>
</evidence>
<dbReference type="OrthoDB" id="10256309at2759"/>
<comment type="function">
    <text evidence="11">Formation of pseudouridine at positions 27 and 28 in the anticodon stem and loop of transfer RNAs; at positions 34 and 36 of intron-containing precursor tRNA(Ile) and at position 35 in the intron-containing tRNA(Tyr). Catalyzes pseudouridylation at position 44 in U2 snRNA. Also catalyzes pseudouridylation of mRNAs.</text>
</comment>
<comment type="catalytic activity">
    <reaction evidence="2">
        <text>uridine in snRNA = pseudouridine in snRNA</text>
        <dbReference type="Rhea" id="RHEA:51124"/>
        <dbReference type="Rhea" id="RHEA-COMP:12891"/>
        <dbReference type="Rhea" id="RHEA-COMP:12892"/>
        <dbReference type="ChEBI" id="CHEBI:65314"/>
        <dbReference type="ChEBI" id="CHEBI:65315"/>
    </reaction>
</comment>
<keyword evidence="6" id="KW-0507">mRNA processing</keyword>
<evidence type="ECO:0000256" key="3">
    <source>
        <dbReference type="ARBA" id="ARBA00001947"/>
    </source>
</evidence>
<protein>
    <recommendedName>
        <fullName evidence="12">tRNA pseudouridine synthase 1</fullName>
    </recommendedName>
    <alternativeName>
        <fullName evidence="13">tRNA pseudouridylate synthase 1</fullName>
    </alternativeName>
    <alternativeName>
        <fullName evidence="14">tRNA-uridine isomerase 1</fullName>
    </alternativeName>
</protein>
<name>G0VEK2_NAUCA</name>
<dbReference type="InterPro" id="IPR020094">
    <property type="entry name" value="TruA/RsuA/RluB/E/F_N"/>
</dbReference>
<proteinExistence type="inferred from homology"/>
<organism evidence="18 19">
    <name type="scientific">Naumovozyma castellii</name>
    <name type="common">Yeast</name>
    <name type="synonym">Saccharomyces castellii</name>
    <dbReference type="NCBI Taxonomy" id="27288"/>
    <lineage>
        <taxon>Eukaryota</taxon>
        <taxon>Fungi</taxon>
        <taxon>Dikarya</taxon>
        <taxon>Ascomycota</taxon>
        <taxon>Saccharomycotina</taxon>
        <taxon>Saccharomycetes</taxon>
        <taxon>Saccharomycetales</taxon>
        <taxon>Saccharomycetaceae</taxon>
        <taxon>Naumovozyma</taxon>
    </lineage>
</organism>
<dbReference type="CDD" id="cd02568">
    <property type="entry name" value="PseudoU_synth_PUS1_PUS2"/>
    <property type="match status" value="1"/>
</dbReference>
<keyword evidence="8" id="KW-0413">Isomerase</keyword>
<evidence type="ECO:0000256" key="7">
    <source>
        <dbReference type="ARBA" id="ARBA00022694"/>
    </source>
</evidence>
<accession>G0VEK2</accession>
<dbReference type="InterPro" id="IPR041708">
    <property type="entry name" value="PUS1/PUS2-like"/>
</dbReference>
<dbReference type="GO" id="GO:0031120">
    <property type="term" value="P:snRNA pseudouridine synthesis"/>
    <property type="evidence" value="ECO:0007669"/>
    <property type="project" value="UniProtKB-ARBA"/>
</dbReference>
<dbReference type="GO" id="GO:0003723">
    <property type="term" value="F:RNA binding"/>
    <property type="evidence" value="ECO:0007669"/>
    <property type="project" value="InterPro"/>
</dbReference>
<evidence type="ECO:0000256" key="1">
    <source>
        <dbReference type="ARBA" id="ARBA00001166"/>
    </source>
</evidence>
<dbReference type="Gene3D" id="3.30.70.580">
    <property type="entry name" value="Pseudouridine synthase I, catalytic domain, N-terminal subdomain"/>
    <property type="match status" value="1"/>
</dbReference>
<evidence type="ECO:0000256" key="9">
    <source>
        <dbReference type="ARBA" id="ARBA00023242"/>
    </source>
</evidence>
<dbReference type="GeneID" id="96903599"/>
<feature type="domain" description="Pseudouridine synthase I TruA alpha/beta" evidence="17">
    <location>
        <begin position="220"/>
        <end position="322"/>
    </location>
</feature>
<reference evidence="18 19" key="1">
    <citation type="journal article" date="2011" name="Proc. Natl. Acad. Sci. U.S.A.">
        <title>Evolutionary erosion of yeast sex chromosomes by mating-type switching accidents.</title>
        <authorList>
            <person name="Gordon J.L."/>
            <person name="Armisen D."/>
            <person name="Proux-Wera E."/>
            <person name="Oheigeartaigh S.S."/>
            <person name="Byrne K.P."/>
            <person name="Wolfe K.H."/>
        </authorList>
    </citation>
    <scope>NUCLEOTIDE SEQUENCE [LARGE SCALE GENOMIC DNA]</scope>
    <source>
        <strain evidence="19">ATCC 76901 / BCRC 22586 / CBS 4309 / NBRC 1992 / NRRL Y-12630</strain>
    </source>
</reference>
<keyword evidence="9" id="KW-0539">Nucleus</keyword>
<evidence type="ECO:0000256" key="15">
    <source>
        <dbReference type="PIRSR" id="PIRSR641708-1"/>
    </source>
</evidence>
<dbReference type="GO" id="GO:1990481">
    <property type="term" value="P:mRNA pseudouridine synthesis"/>
    <property type="evidence" value="ECO:0007669"/>
    <property type="project" value="EnsemblFungi"/>
</dbReference>
<dbReference type="STRING" id="1064592.G0VEK2"/>
<evidence type="ECO:0000256" key="2">
    <source>
        <dbReference type="ARBA" id="ARBA00001832"/>
    </source>
</evidence>
<keyword evidence="7" id="KW-0819">tRNA processing</keyword>
<dbReference type="PANTHER" id="PTHR11142:SF4">
    <property type="entry name" value="PSEUDOURIDYLATE SYNTHASE 1 HOMOLOG"/>
    <property type="match status" value="1"/>
</dbReference>
<evidence type="ECO:0000256" key="16">
    <source>
        <dbReference type="PIRSR" id="PIRSR641708-2"/>
    </source>
</evidence>
<dbReference type="FunFam" id="3.30.70.580:FF:000002">
    <property type="entry name" value="tRNA pseudouridine synthase"/>
    <property type="match status" value="1"/>
</dbReference>
<dbReference type="AlphaFoldDB" id="G0VEK2"/>
<comment type="subcellular location">
    <subcellularLocation>
        <location evidence="4">Nucleus</location>
    </subcellularLocation>
</comment>
<dbReference type="NCBIfam" id="TIGR00071">
    <property type="entry name" value="hisT_truA"/>
    <property type="match status" value="1"/>
</dbReference>
<dbReference type="OMA" id="FLCECIY"/>
<evidence type="ECO:0000256" key="5">
    <source>
        <dbReference type="ARBA" id="ARBA00009375"/>
    </source>
</evidence>
<comment type="cofactor">
    <cofactor evidence="3">
        <name>Zn(2+)</name>
        <dbReference type="ChEBI" id="CHEBI:29105"/>
    </cofactor>
</comment>
<evidence type="ECO:0000256" key="4">
    <source>
        <dbReference type="ARBA" id="ARBA00004123"/>
    </source>
</evidence>
<dbReference type="FunFam" id="3.30.70.660:FF:000002">
    <property type="entry name" value="tRNA pseudouridine synthase"/>
    <property type="match status" value="1"/>
</dbReference>
<dbReference type="SUPFAM" id="SSF55120">
    <property type="entry name" value="Pseudouridine synthase"/>
    <property type="match status" value="1"/>
</dbReference>
<evidence type="ECO:0000256" key="10">
    <source>
        <dbReference type="ARBA" id="ARBA00036943"/>
    </source>
</evidence>
<dbReference type="Proteomes" id="UP000001640">
    <property type="component" value="Chromosome 4"/>
</dbReference>
<keyword evidence="19" id="KW-1185">Reference proteome</keyword>
<dbReference type="GO" id="GO:0005634">
    <property type="term" value="C:nucleus"/>
    <property type="evidence" value="ECO:0007669"/>
    <property type="project" value="UniProtKB-SubCell"/>
</dbReference>
<gene>
    <name evidence="18" type="primary">NCAS0D04120</name>
    <name evidence="18" type="ordered locus">NCAS_0D04120</name>
</gene>
<dbReference type="GO" id="GO:0031119">
    <property type="term" value="P:tRNA pseudouridine synthesis"/>
    <property type="evidence" value="ECO:0007669"/>
    <property type="project" value="EnsemblFungi"/>
</dbReference>
<dbReference type="GO" id="GO:0009982">
    <property type="term" value="F:pseudouridine synthase activity"/>
    <property type="evidence" value="ECO:0007669"/>
    <property type="project" value="EnsemblFungi"/>
</dbReference>
<dbReference type="eggNOG" id="KOG2553">
    <property type="taxonomic scope" value="Eukaryota"/>
</dbReference>
<dbReference type="EMBL" id="HE576755">
    <property type="protein sequence ID" value="CCC69993.1"/>
    <property type="molecule type" value="Genomic_DNA"/>
</dbReference>
<evidence type="ECO:0000256" key="6">
    <source>
        <dbReference type="ARBA" id="ARBA00022664"/>
    </source>
</evidence>
<evidence type="ECO:0000313" key="19">
    <source>
        <dbReference type="Proteomes" id="UP000001640"/>
    </source>
</evidence>
<dbReference type="HOGENOM" id="CLU_021971_0_0_1"/>
<dbReference type="Gene3D" id="3.30.70.660">
    <property type="entry name" value="Pseudouridine synthase I, catalytic domain, C-terminal subdomain"/>
    <property type="match status" value="1"/>
</dbReference>
<comment type="catalytic activity">
    <reaction evidence="10">
        <text>a uridine in tRNA = a pseudouridine in tRNA</text>
        <dbReference type="Rhea" id="RHEA:54572"/>
        <dbReference type="Rhea" id="RHEA-COMP:13339"/>
        <dbReference type="Rhea" id="RHEA-COMP:13934"/>
        <dbReference type="ChEBI" id="CHEBI:65314"/>
        <dbReference type="ChEBI" id="CHEBI:65315"/>
    </reaction>
</comment>
<reference key="2">
    <citation type="submission" date="2011-08" db="EMBL/GenBank/DDBJ databases">
        <title>Genome sequence of Naumovozyma castellii.</title>
        <authorList>
            <person name="Gordon J.L."/>
            <person name="Armisen D."/>
            <person name="Proux-Wera E."/>
            <person name="OhEigeartaigh S.S."/>
            <person name="Byrne K.P."/>
            <person name="Wolfe K.H."/>
        </authorList>
    </citation>
    <scope>NUCLEOTIDE SEQUENCE</scope>
    <source>
        <strain>Type strain:CBS 4309</strain>
    </source>
</reference>
<dbReference type="PANTHER" id="PTHR11142">
    <property type="entry name" value="PSEUDOURIDYLATE SYNTHASE"/>
    <property type="match status" value="1"/>
</dbReference>
<dbReference type="KEGG" id="ncs:NCAS_0D04120"/>
<dbReference type="RefSeq" id="XP_003676354.1">
    <property type="nucleotide sequence ID" value="XM_003676306.1"/>
</dbReference>
<comment type="similarity">
    <text evidence="5">Belongs to the tRNA pseudouridine synthase TruA family.</text>
</comment>
<dbReference type="GO" id="GO:0005739">
    <property type="term" value="C:mitochondrion"/>
    <property type="evidence" value="ECO:0007669"/>
    <property type="project" value="EnsemblFungi"/>
</dbReference>
<dbReference type="Pfam" id="PF01416">
    <property type="entry name" value="PseudoU_synth_1"/>
    <property type="match status" value="1"/>
</dbReference>
<evidence type="ECO:0000256" key="14">
    <source>
        <dbReference type="ARBA" id="ARBA00080858"/>
    </source>
</evidence>
<feature type="binding site" evidence="16">
    <location>
        <position position="170"/>
    </location>
    <ligand>
        <name>substrate</name>
    </ligand>
</feature>